<dbReference type="SMART" id="SM00184">
    <property type="entry name" value="RING"/>
    <property type="match status" value="1"/>
</dbReference>
<name>A0A085LNK2_9BILA</name>
<gene>
    <name evidence="11" type="ORF">M513_12566</name>
</gene>
<dbReference type="InterPro" id="IPR001841">
    <property type="entry name" value="Znf_RING"/>
</dbReference>
<dbReference type="SUPFAM" id="SSF57845">
    <property type="entry name" value="B-box zinc-binding domain"/>
    <property type="match status" value="1"/>
</dbReference>
<evidence type="ECO:0000256" key="2">
    <source>
        <dbReference type="ARBA" id="ARBA00022723"/>
    </source>
</evidence>
<keyword evidence="12" id="KW-1185">Reference proteome</keyword>
<evidence type="ECO:0000256" key="8">
    <source>
        <dbReference type="PROSITE-ProRule" id="PRU00504"/>
    </source>
</evidence>
<feature type="domain" description="RING-type" evidence="9">
    <location>
        <begin position="98"/>
        <end position="147"/>
    </location>
</feature>
<dbReference type="InterPro" id="IPR013083">
    <property type="entry name" value="Znf_RING/FYVE/PHD"/>
</dbReference>
<dbReference type="Pfam" id="PF00630">
    <property type="entry name" value="Filamin"/>
    <property type="match status" value="1"/>
</dbReference>
<reference evidence="11 12" key="1">
    <citation type="journal article" date="2014" name="Nat. Genet.">
        <title>Genome and transcriptome of the porcine whipworm Trichuris suis.</title>
        <authorList>
            <person name="Jex A.R."/>
            <person name="Nejsum P."/>
            <person name="Schwarz E.M."/>
            <person name="Hu L."/>
            <person name="Young N.D."/>
            <person name="Hall R.S."/>
            <person name="Korhonen P.K."/>
            <person name="Liao S."/>
            <person name="Thamsborg S."/>
            <person name="Xia J."/>
            <person name="Xu P."/>
            <person name="Wang S."/>
            <person name="Scheerlinck J.P."/>
            <person name="Hofmann A."/>
            <person name="Sternberg P.W."/>
            <person name="Wang J."/>
            <person name="Gasser R.B."/>
        </authorList>
    </citation>
    <scope>NUCLEOTIDE SEQUENCE [LARGE SCALE GENOMIC DNA]</scope>
    <source>
        <strain evidence="11">DCEP-RM93M</strain>
    </source>
</reference>
<dbReference type="PROSITE" id="PS50089">
    <property type="entry name" value="ZF_RING_2"/>
    <property type="match status" value="1"/>
</dbReference>
<keyword evidence="2" id="KW-0479">Metal-binding</keyword>
<evidence type="ECO:0000256" key="4">
    <source>
        <dbReference type="ARBA" id="ARBA00022771"/>
    </source>
</evidence>
<dbReference type="CDD" id="cd16579">
    <property type="entry name" value="RING-HC_PML_C-V"/>
    <property type="match status" value="1"/>
</dbReference>
<dbReference type="EMBL" id="KL363364">
    <property type="protein sequence ID" value="KFD46548.1"/>
    <property type="molecule type" value="Genomic_DNA"/>
</dbReference>
<dbReference type="InterPro" id="IPR013783">
    <property type="entry name" value="Ig-like_fold"/>
</dbReference>
<evidence type="ECO:0000256" key="3">
    <source>
        <dbReference type="ARBA" id="ARBA00022737"/>
    </source>
</evidence>
<dbReference type="Proteomes" id="UP000030764">
    <property type="component" value="Unassembled WGS sequence"/>
</dbReference>
<dbReference type="PANTHER" id="PTHR25462:SF285">
    <property type="entry name" value="RING-TYPE DOMAIN-CONTAINING PROTEIN"/>
    <property type="match status" value="1"/>
</dbReference>
<dbReference type="GO" id="GO:0008270">
    <property type="term" value="F:zinc ion binding"/>
    <property type="evidence" value="ECO:0007669"/>
    <property type="project" value="UniProtKB-KW"/>
</dbReference>
<evidence type="ECO:0000256" key="6">
    <source>
        <dbReference type="PROSITE-ProRule" id="PRU00024"/>
    </source>
</evidence>
<evidence type="ECO:0000313" key="12">
    <source>
        <dbReference type="Proteomes" id="UP000030764"/>
    </source>
</evidence>
<evidence type="ECO:0000259" key="10">
    <source>
        <dbReference type="PROSITE" id="PS50119"/>
    </source>
</evidence>
<keyword evidence="4 6" id="KW-0863">Zinc-finger</keyword>
<evidence type="ECO:0008006" key="13">
    <source>
        <dbReference type="Google" id="ProtNLM"/>
    </source>
</evidence>
<dbReference type="PROSITE" id="PS50194">
    <property type="entry name" value="FILAMIN_REPEAT"/>
    <property type="match status" value="1"/>
</dbReference>
<feature type="repeat" description="NHL" evidence="8">
    <location>
        <begin position="595"/>
        <end position="630"/>
    </location>
</feature>
<dbReference type="Gene3D" id="3.30.40.10">
    <property type="entry name" value="Zinc/RING finger domain, C3HC4 (zinc finger)"/>
    <property type="match status" value="1"/>
</dbReference>
<evidence type="ECO:0000256" key="7">
    <source>
        <dbReference type="PROSITE-ProRule" id="PRU00087"/>
    </source>
</evidence>
<dbReference type="InterPro" id="IPR047153">
    <property type="entry name" value="TRIM45/56/19-like"/>
</dbReference>
<dbReference type="Gene3D" id="2.120.10.30">
    <property type="entry name" value="TolB, C-terminal domain"/>
    <property type="match status" value="1"/>
</dbReference>
<evidence type="ECO:0000256" key="5">
    <source>
        <dbReference type="ARBA" id="ARBA00022833"/>
    </source>
</evidence>
<dbReference type="InterPro" id="IPR011042">
    <property type="entry name" value="6-blade_b-propeller_TolB-like"/>
</dbReference>
<evidence type="ECO:0000313" key="11">
    <source>
        <dbReference type="EMBL" id="KFD46548.1"/>
    </source>
</evidence>
<organism evidence="11 12">
    <name type="scientific">Trichuris suis</name>
    <name type="common">pig whipworm</name>
    <dbReference type="NCBI Taxonomy" id="68888"/>
    <lineage>
        <taxon>Eukaryota</taxon>
        <taxon>Metazoa</taxon>
        <taxon>Ecdysozoa</taxon>
        <taxon>Nematoda</taxon>
        <taxon>Enoplea</taxon>
        <taxon>Dorylaimia</taxon>
        <taxon>Trichinellida</taxon>
        <taxon>Trichuridae</taxon>
        <taxon>Trichuris</taxon>
    </lineage>
</organism>
<dbReference type="InterPro" id="IPR000315">
    <property type="entry name" value="Znf_B-box"/>
</dbReference>
<accession>A0A085LNK2</accession>
<dbReference type="InterPro" id="IPR014756">
    <property type="entry name" value="Ig_E-set"/>
</dbReference>
<dbReference type="PROSITE" id="PS00518">
    <property type="entry name" value="ZF_RING_1"/>
    <property type="match status" value="1"/>
</dbReference>
<dbReference type="Gene3D" id="3.30.160.60">
    <property type="entry name" value="Classic Zinc Finger"/>
    <property type="match status" value="1"/>
</dbReference>
<dbReference type="GO" id="GO:0005654">
    <property type="term" value="C:nucleoplasm"/>
    <property type="evidence" value="ECO:0007669"/>
    <property type="project" value="TreeGrafter"/>
</dbReference>
<dbReference type="GO" id="GO:0061630">
    <property type="term" value="F:ubiquitin protein ligase activity"/>
    <property type="evidence" value="ECO:0007669"/>
    <property type="project" value="TreeGrafter"/>
</dbReference>
<feature type="domain" description="B box-type" evidence="10">
    <location>
        <begin position="184"/>
        <end position="220"/>
    </location>
</feature>
<evidence type="ECO:0000256" key="1">
    <source>
        <dbReference type="ARBA" id="ARBA00008518"/>
    </source>
</evidence>
<dbReference type="Gene3D" id="2.60.40.10">
    <property type="entry name" value="Immunoglobulins"/>
    <property type="match status" value="1"/>
</dbReference>
<dbReference type="InterPro" id="IPR017907">
    <property type="entry name" value="Znf_RING_CS"/>
</dbReference>
<dbReference type="PANTHER" id="PTHR25462">
    <property type="entry name" value="BONUS, ISOFORM C-RELATED"/>
    <property type="match status" value="1"/>
</dbReference>
<protein>
    <recommendedName>
        <fullName evidence="13">RING-type domain-containing protein</fullName>
    </recommendedName>
</protein>
<dbReference type="PROSITE" id="PS50119">
    <property type="entry name" value="ZF_BBOX"/>
    <property type="match status" value="1"/>
</dbReference>
<dbReference type="SUPFAM" id="SSF81296">
    <property type="entry name" value="E set domains"/>
    <property type="match status" value="1"/>
</dbReference>
<feature type="non-terminal residue" evidence="11">
    <location>
        <position position="1"/>
    </location>
</feature>
<evidence type="ECO:0000259" key="9">
    <source>
        <dbReference type="PROSITE" id="PS50089"/>
    </source>
</evidence>
<proteinExistence type="inferred from homology"/>
<dbReference type="SUPFAM" id="SSF57850">
    <property type="entry name" value="RING/U-box"/>
    <property type="match status" value="1"/>
</dbReference>
<dbReference type="SMART" id="SM00557">
    <property type="entry name" value="IG_FLMN"/>
    <property type="match status" value="1"/>
</dbReference>
<dbReference type="InterPro" id="IPR017868">
    <property type="entry name" value="Filamin/ABP280_repeat-like"/>
</dbReference>
<dbReference type="AlphaFoldDB" id="A0A085LNK2"/>
<dbReference type="SUPFAM" id="SSF101898">
    <property type="entry name" value="NHL repeat"/>
    <property type="match status" value="1"/>
</dbReference>
<dbReference type="InterPro" id="IPR001258">
    <property type="entry name" value="NHL_repeat"/>
</dbReference>
<dbReference type="InterPro" id="IPR001298">
    <property type="entry name" value="Filamin/ABP280_rpt"/>
</dbReference>
<keyword evidence="3" id="KW-0677">Repeat</keyword>
<keyword evidence="5" id="KW-0862">Zinc</keyword>
<feature type="repeat" description="Filamin" evidence="7">
    <location>
        <begin position="435"/>
        <end position="488"/>
    </location>
</feature>
<sequence>YDTVCRFIDFLRHPPASNKYESIKELLRRSFGMNESERAAKLLHMTGLGDRTPSQLMDEGERQTSVEFQCCDLMPYSPTVVETVSINFDDFNESFLTCSTCLYPFDANNRKPKLLSCSHTVCCTCLGAIADLPRPSESGSIRCPICREVVAIPRGGILALPPSFMVNQLIDLLNGRKRDLIPKCPLHSNEELLFCETCDNVFCPSCCETNECQNHTVVPFSIAIKRMSEIMLYKANQCIKTLNKAAGNVQRELKLLEQSVESVTVDIDNAFSELNKIVEQRKTQLLQLVSGVKEAKGQILQDQLNIIQLEKMKIEMECIDFQKELNVRTLTRYIGALNEKLDSSLSLMEPRENSFVCFERESGVSRDSASLVEGILLSFGSVTVSKTFPMLCVADVAPATKNLLCSVLLTTVDYEGLRRNTGGDPVRALLSCLHPEATEKDLKTPVDVIDNGDGTYELTYVPKNAGFHRMEVTIFDRVIKNSPLFIDVSPHNNALWQYSGSNKGDSQDGSESLLQPVRVAVFDQSISILDTGHNCLKVLNPEGVIVRLITGTSLADQSAVGLAIGKLSNNALVTLNWRSKLVTEWTWQGEEVKTFTFSEFVEPIDLTIDPDGRIIVLDNGRAKVFVFDRGARPLFSFPLQKSNCSPQSGGRQNSYASCFGFTCVTVGPNRDILVGGCEVQIYSHGGTFLFSFPVESATNVCLQPVVVGGLAVDLEDKLVLATVTNRKSSCVMIFNYDGTIANQIDSFNSKLRRPSGICTVHDRCCLVADLGNNCVKKYRYK</sequence>
<comment type="similarity">
    <text evidence="1">Belongs to the TRIM/RBCC family.</text>
</comment>
<dbReference type="CDD" id="cd19756">
    <property type="entry name" value="Bbox2"/>
    <property type="match status" value="1"/>
</dbReference>
<dbReference type="PROSITE" id="PS51125">
    <property type="entry name" value="NHL"/>
    <property type="match status" value="1"/>
</dbReference>
<dbReference type="Pfam" id="PF01436">
    <property type="entry name" value="NHL"/>
    <property type="match status" value="1"/>
</dbReference>